<keyword evidence="3" id="KW-0378">Hydrolase</keyword>
<evidence type="ECO:0000256" key="2">
    <source>
        <dbReference type="ARBA" id="ARBA00022729"/>
    </source>
</evidence>
<dbReference type="InterPro" id="IPR018044">
    <property type="entry name" value="Peptidase_S11"/>
</dbReference>
<organism evidence="9 10">
    <name type="scientific">Carboxydothermus ferrireducens DSM 11255</name>
    <dbReference type="NCBI Taxonomy" id="1119529"/>
    <lineage>
        <taxon>Bacteria</taxon>
        <taxon>Bacillati</taxon>
        <taxon>Bacillota</taxon>
        <taxon>Clostridia</taxon>
        <taxon>Thermoanaerobacterales</taxon>
        <taxon>Thermoanaerobacteraceae</taxon>
        <taxon>Carboxydothermus</taxon>
    </lineage>
</organism>
<keyword evidence="10" id="KW-1185">Reference proteome</keyword>
<dbReference type="EMBL" id="JACCBS010000001">
    <property type="protein sequence ID" value="NYE57052.1"/>
    <property type="molecule type" value="Genomic_DNA"/>
</dbReference>
<keyword evidence="4" id="KW-0133">Cell shape</keyword>
<evidence type="ECO:0000256" key="5">
    <source>
        <dbReference type="ARBA" id="ARBA00022984"/>
    </source>
</evidence>
<keyword evidence="9" id="KW-0645">Protease</keyword>
<name>A0ABX2R933_9THEO</name>
<comment type="similarity">
    <text evidence="1 7">Belongs to the peptidase S11 family.</text>
</comment>
<dbReference type="PANTHER" id="PTHR21581:SF6">
    <property type="entry name" value="TRAFFICKING PROTEIN PARTICLE COMPLEX SUBUNIT 12"/>
    <property type="match status" value="1"/>
</dbReference>
<gene>
    <name evidence="9" type="ORF">HDG70_000758</name>
</gene>
<keyword evidence="2" id="KW-0732">Signal</keyword>
<dbReference type="RefSeq" id="WP_051250223.1">
    <property type="nucleotide sequence ID" value="NZ_ATYG01000018.1"/>
</dbReference>
<dbReference type="InterPro" id="IPR012338">
    <property type="entry name" value="Beta-lactam/transpept-like"/>
</dbReference>
<comment type="caution">
    <text evidence="9">The sequence shown here is derived from an EMBL/GenBank/DDBJ whole genome shotgun (WGS) entry which is preliminary data.</text>
</comment>
<keyword evidence="6" id="KW-0961">Cell wall biogenesis/degradation</keyword>
<keyword evidence="5" id="KW-0573">Peptidoglycan synthesis</keyword>
<sequence>MKRYLIPLLLCLLTLPVKVHGEIKAKAYYFFIPTTNQIIEAKNQDFPLPPASTTKIATALTALDLYPKDFTLTVKPEAVRVAGTKIYLKPNEKIAVIDLVYGLMLESGNDAANALAWVVGKENFMLILNYYLKQMGLTSVSFKNPSGLSAPGHKISAKDLSVLTFYALLKDEFANICKTKQYEAQSGFKPRVFHNTNRLLAVDFRVIGVKTGTTNEAGKCLVGAWRGNSFLIGTVLNCPDRFTAVYKTFKTNDEKLKEKVIWSKGQKMYFKKNNWWTLTKDVKIFSVGNEHKLVKVVIEDSDSFVRALFFLNGAFLAEQNLQKVR</sequence>
<dbReference type="InterPro" id="IPR001967">
    <property type="entry name" value="Peptidase_S11_N"/>
</dbReference>
<proteinExistence type="inferred from homology"/>
<evidence type="ECO:0000259" key="8">
    <source>
        <dbReference type="Pfam" id="PF00768"/>
    </source>
</evidence>
<reference evidence="9 10" key="1">
    <citation type="submission" date="2020-07" db="EMBL/GenBank/DDBJ databases">
        <title>Genomic Encyclopedia of Type Strains, Phase III (KMG-III): the genomes of soil and plant-associated and newly described type strains.</title>
        <authorList>
            <person name="Whitman W."/>
        </authorList>
    </citation>
    <scope>NUCLEOTIDE SEQUENCE [LARGE SCALE GENOMIC DNA]</scope>
    <source>
        <strain evidence="9 10">DSM 11255</strain>
    </source>
</reference>
<evidence type="ECO:0000256" key="3">
    <source>
        <dbReference type="ARBA" id="ARBA00022801"/>
    </source>
</evidence>
<dbReference type="PRINTS" id="PR00725">
    <property type="entry name" value="DADACBPTASE1"/>
</dbReference>
<evidence type="ECO:0000256" key="1">
    <source>
        <dbReference type="ARBA" id="ARBA00007164"/>
    </source>
</evidence>
<feature type="domain" description="Peptidase S11 D-alanyl-D-alanine carboxypeptidase A N-terminal" evidence="8">
    <location>
        <begin position="22"/>
        <end position="238"/>
    </location>
</feature>
<evidence type="ECO:0000256" key="7">
    <source>
        <dbReference type="RuleBase" id="RU004016"/>
    </source>
</evidence>
<dbReference type="Pfam" id="PF00768">
    <property type="entry name" value="Peptidase_S11"/>
    <property type="match status" value="1"/>
</dbReference>
<protein>
    <submittedName>
        <fullName evidence="9">D-alanyl-D-alanine carboxypeptidase</fullName>
    </submittedName>
</protein>
<dbReference type="PANTHER" id="PTHR21581">
    <property type="entry name" value="D-ALANYL-D-ALANINE CARBOXYPEPTIDASE"/>
    <property type="match status" value="1"/>
</dbReference>
<dbReference type="SUPFAM" id="SSF56601">
    <property type="entry name" value="beta-lactamase/transpeptidase-like"/>
    <property type="match status" value="1"/>
</dbReference>
<keyword evidence="9" id="KW-0121">Carboxypeptidase</keyword>
<accession>A0ABX2R933</accession>
<evidence type="ECO:0000313" key="9">
    <source>
        <dbReference type="EMBL" id="NYE57052.1"/>
    </source>
</evidence>
<evidence type="ECO:0000256" key="6">
    <source>
        <dbReference type="ARBA" id="ARBA00023316"/>
    </source>
</evidence>
<dbReference type="Gene3D" id="3.40.710.10">
    <property type="entry name" value="DD-peptidase/beta-lactamase superfamily"/>
    <property type="match status" value="1"/>
</dbReference>
<evidence type="ECO:0000313" key="10">
    <source>
        <dbReference type="Proteomes" id="UP000604066"/>
    </source>
</evidence>
<dbReference type="GO" id="GO:0004180">
    <property type="term" value="F:carboxypeptidase activity"/>
    <property type="evidence" value="ECO:0007669"/>
    <property type="project" value="UniProtKB-KW"/>
</dbReference>
<dbReference type="Proteomes" id="UP000604066">
    <property type="component" value="Unassembled WGS sequence"/>
</dbReference>
<evidence type="ECO:0000256" key="4">
    <source>
        <dbReference type="ARBA" id="ARBA00022960"/>
    </source>
</evidence>